<dbReference type="GO" id="GO:0009253">
    <property type="term" value="P:peptidoglycan catabolic process"/>
    <property type="evidence" value="ECO:0007669"/>
    <property type="project" value="TreeGrafter"/>
</dbReference>
<dbReference type="Pfam" id="PF01471">
    <property type="entry name" value="PG_binding_1"/>
    <property type="match status" value="1"/>
</dbReference>
<evidence type="ECO:0000259" key="2">
    <source>
        <dbReference type="Pfam" id="PF13406"/>
    </source>
</evidence>
<dbReference type="Proteomes" id="UP000241362">
    <property type="component" value="Unassembled WGS sequence"/>
</dbReference>
<gene>
    <name evidence="3" type="ORF">C5F44_15750</name>
</gene>
<dbReference type="SUPFAM" id="SSF47090">
    <property type="entry name" value="PGBD-like"/>
    <property type="match status" value="1"/>
</dbReference>
<feature type="domain" description="Peptidoglycan binding-like" evidence="1">
    <location>
        <begin position="356"/>
        <end position="410"/>
    </location>
</feature>
<dbReference type="PROSITE" id="PS51257">
    <property type="entry name" value="PROKAR_LIPOPROTEIN"/>
    <property type="match status" value="1"/>
</dbReference>
<organism evidence="3 4">
    <name type="scientific">Fuscovulum blasticum DSM 2131</name>
    <dbReference type="NCBI Taxonomy" id="1188250"/>
    <lineage>
        <taxon>Bacteria</taxon>
        <taxon>Pseudomonadati</taxon>
        <taxon>Pseudomonadota</taxon>
        <taxon>Alphaproteobacteria</taxon>
        <taxon>Rhodobacterales</taxon>
        <taxon>Paracoccaceae</taxon>
        <taxon>Pseudogemmobacter</taxon>
    </lineage>
</organism>
<proteinExistence type="predicted"/>
<dbReference type="RefSeq" id="WP_107674501.1">
    <property type="nucleotide sequence ID" value="NZ_PZKE01000021.1"/>
</dbReference>
<dbReference type="InterPro" id="IPR011970">
    <property type="entry name" value="MltB_2"/>
</dbReference>
<dbReference type="PANTHER" id="PTHR30163">
    <property type="entry name" value="MEMBRANE-BOUND LYTIC MUREIN TRANSGLYCOSYLASE B"/>
    <property type="match status" value="1"/>
</dbReference>
<sequence>MITRRLFGLSVLGAALSGCVGGGSSSGMRGPGGEAPPPQPVPNAGFDAWVDGFRGRAAGRGISQSTLNAAFGNAGFLPEVIEKDRNQTEFKRTLEDYLAIAASDERVSLGRQKYSQLGGLLSQIEGRYGVEPHVVTAFWGLESFYGTRRGNVPVISALATLAYEGRRADFFESQLTAALKIIQNGDITPARMTGSWAGAMGHTQFIPTTYLAYAADWNGDGRRDIWSEDPADALASTANYVAKSGWVHGLPWGMEVSLPAGFSSGLLGRGKGKSAAEWQALGVRAADGGSLQAGSVVAPGGLSSPAFLLTRNFNVILRYNNAENYAIGVGHLSDRIRGAGPIRGSFGPDANGLTKTDRQEVQRLLTAQGYDTGGSDGVMGAKSKAAIEAYQASRGMAVTGVATAALLAALRG</sequence>
<feature type="domain" description="Transglycosylase SLT" evidence="2">
    <location>
        <begin position="46"/>
        <end position="334"/>
    </location>
</feature>
<dbReference type="InterPro" id="IPR036365">
    <property type="entry name" value="PGBD-like_sf"/>
</dbReference>
<keyword evidence="4" id="KW-1185">Reference proteome</keyword>
<dbReference type="InterPro" id="IPR031304">
    <property type="entry name" value="SLT_2"/>
</dbReference>
<evidence type="ECO:0000313" key="3">
    <source>
        <dbReference type="EMBL" id="PTE13025.1"/>
    </source>
</evidence>
<dbReference type="CDD" id="cd13399">
    <property type="entry name" value="Slt35-like"/>
    <property type="match status" value="1"/>
</dbReference>
<evidence type="ECO:0000313" key="4">
    <source>
        <dbReference type="Proteomes" id="UP000241362"/>
    </source>
</evidence>
<accession>A0A2T4J580</accession>
<dbReference type="Gene3D" id="1.10.101.10">
    <property type="entry name" value="PGBD-like superfamily/PGBD"/>
    <property type="match status" value="1"/>
</dbReference>
<protein>
    <submittedName>
        <fullName evidence="3">Lytic murein transglycosylase</fullName>
    </submittedName>
</protein>
<dbReference type="InterPro" id="IPR036366">
    <property type="entry name" value="PGBDSf"/>
</dbReference>
<dbReference type="Gene3D" id="1.10.8.350">
    <property type="entry name" value="Bacterial muramidase"/>
    <property type="match status" value="1"/>
</dbReference>
<comment type="caution">
    <text evidence="3">The sequence shown here is derived from an EMBL/GenBank/DDBJ whole genome shotgun (WGS) entry which is preliminary data.</text>
</comment>
<dbReference type="NCBIfam" id="TIGR02283">
    <property type="entry name" value="MltB_2"/>
    <property type="match status" value="1"/>
</dbReference>
<name>A0A2T4J580_FUSBL</name>
<dbReference type="EMBL" id="PZKE01000021">
    <property type="protein sequence ID" value="PTE13025.1"/>
    <property type="molecule type" value="Genomic_DNA"/>
</dbReference>
<dbReference type="InterPro" id="IPR043426">
    <property type="entry name" value="MltB-like"/>
</dbReference>
<dbReference type="SUPFAM" id="SSF53955">
    <property type="entry name" value="Lysozyme-like"/>
    <property type="match status" value="1"/>
</dbReference>
<reference evidence="3 4" key="1">
    <citation type="submission" date="2018-03" db="EMBL/GenBank/DDBJ databases">
        <title>Rhodobacter blasticus.</title>
        <authorList>
            <person name="Meyer T.E."/>
            <person name="Miller S."/>
            <person name="Lodha T."/>
            <person name="Gandham S."/>
            <person name="Chintalapati S."/>
            <person name="Chintalapati V.R."/>
        </authorList>
    </citation>
    <scope>NUCLEOTIDE SEQUENCE [LARGE SCALE GENOMIC DNA]</scope>
    <source>
        <strain evidence="3 4">DSM 2131</strain>
    </source>
</reference>
<dbReference type="InterPro" id="IPR023346">
    <property type="entry name" value="Lysozyme-like_dom_sf"/>
</dbReference>
<dbReference type="PANTHER" id="PTHR30163:SF8">
    <property type="entry name" value="LYTIC MUREIN TRANSGLYCOSYLASE"/>
    <property type="match status" value="1"/>
</dbReference>
<dbReference type="Gene3D" id="1.10.530.10">
    <property type="match status" value="1"/>
</dbReference>
<evidence type="ECO:0000259" key="1">
    <source>
        <dbReference type="Pfam" id="PF01471"/>
    </source>
</evidence>
<dbReference type="InterPro" id="IPR002477">
    <property type="entry name" value="Peptidoglycan-bd-like"/>
</dbReference>
<dbReference type="Pfam" id="PF13406">
    <property type="entry name" value="SLT_2"/>
    <property type="match status" value="1"/>
</dbReference>
<dbReference type="GO" id="GO:0008933">
    <property type="term" value="F:peptidoglycan lytic transglycosylase activity"/>
    <property type="evidence" value="ECO:0007669"/>
    <property type="project" value="TreeGrafter"/>
</dbReference>
<dbReference type="AlphaFoldDB" id="A0A2T4J580"/>
<dbReference type="FunFam" id="1.10.8.350:FF:000001">
    <property type="entry name" value="Lytic murein transglycosylase B"/>
    <property type="match status" value="1"/>
</dbReference>